<gene>
    <name evidence="1" type="ORF">ALECFALPRED_000230</name>
</gene>
<protein>
    <submittedName>
        <fullName evidence="1">Uncharacterized protein</fullName>
    </submittedName>
</protein>
<evidence type="ECO:0000313" key="1">
    <source>
        <dbReference type="EMBL" id="CAF9917459.1"/>
    </source>
</evidence>
<comment type="caution">
    <text evidence="1">The sequence shown here is derived from an EMBL/GenBank/DDBJ whole genome shotgun (WGS) entry which is preliminary data.</text>
</comment>
<reference evidence="1" key="1">
    <citation type="submission" date="2021-03" db="EMBL/GenBank/DDBJ databases">
        <authorList>
            <person name="Tagirdzhanova G."/>
        </authorList>
    </citation>
    <scope>NUCLEOTIDE SEQUENCE</scope>
</reference>
<sequence>MVGQETGLEIDARRIGPYIVHNGRLNGPKPPIRDTVSTDEGPPYVLGIFFSSIVIRQEDSRDLTVVAGGAEAAGFEIFMPYTKPPFYQAVPNATNRPPKRLPWIFSVRSPSSTSIFELIRLVPSTPRVTAIDDPPPHLPTGPPFAIN</sequence>
<proteinExistence type="predicted"/>
<dbReference type="AlphaFoldDB" id="A0A8H3F5K0"/>
<keyword evidence="2" id="KW-1185">Reference proteome</keyword>
<evidence type="ECO:0000313" key="2">
    <source>
        <dbReference type="Proteomes" id="UP000664203"/>
    </source>
</evidence>
<name>A0A8H3F5K0_9LECA</name>
<accession>A0A8H3F5K0</accession>
<dbReference type="EMBL" id="CAJPDR010000100">
    <property type="protein sequence ID" value="CAF9917459.1"/>
    <property type="molecule type" value="Genomic_DNA"/>
</dbReference>
<organism evidence="1 2">
    <name type="scientific">Alectoria fallacina</name>
    <dbReference type="NCBI Taxonomy" id="1903189"/>
    <lineage>
        <taxon>Eukaryota</taxon>
        <taxon>Fungi</taxon>
        <taxon>Dikarya</taxon>
        <taxon>Ascomycota</taxon>
        <taxon>Pezizomycotina</taxon>
        <taxon>Lecanoromycetes</taxon>
        <taxon>OSLEUM clade</taxon>
        <taxon>Lecanoromycetidae</taxon>
        <taxon>Lecanorales</taxon>
        <taxon>Lecanorineae</taxon>
        <taxon>Parmeliaceae</taxon>
        <taxon>Alectoria</taxon>
    </lineage>
</organism>
<dbReference type="Proteomes" id="UP000664203">
    <property type="component" value="Unassembled WGS sequence"/>
</dbReference>